<protein>
    <submittedName>
        <fullName evidence="1">Uncharacterized protein</fullName>
    </submittedName>
</protein>
<reference evidence="1 2" key="1">
    <citation type="submission" date="2024-08" db="EMBL/GenBank/DDBJ databases">
        <title>Gnathostoma spinigerum genome.</title>
        <authorList>
            <person name="Gonzalez-Bertolin B."/>
            <person name="Monzon S."/>
            <person name="Zaballos A."/>
            <person name="Jimenez P."/>
            <person name="Dekumyoy P."/>
            <person name="Varona S."/>
            <person name="Cuesta I."/>
            <person name="Sumanam S."/>
            <person name="Adisakwattana P."/>
            <person name="Gasser R.B."/>
            <person name="Hernandez-Gonzalez A."/>
            <person name="Young N.D."/>
            <person name="Perteguer M.J."/>
        </authorList>
    </citation>
    <scope>NUCLEOTIDE SEQUENCE [LARGE SCALE GENOMIC DNA]</scope>
    <source>
        <strain evidence="1">AL3</strain>
        <tissue evidence="1">Liver</tissue>
    </source>
</reference>
<accession>A0ABD6E9W7</accession>
<proteinExistence type="predicted"/>
<organism evidence="1 2">
    <name type="scientific">Gnathostoma spinigerum</name>
    <dbReference type="NCBI Taxonomy" id="75299"/>
    <lineage>
        <taxon>Eukaryota</taxon>
        <taxon>Metazoa</taxon>
        <taxon>Ecdysozoa</taxon>
        <taxon>Nematoda</taxon>
        <taxon>Chromadorea</taxon>
        <taxon>Rhabditida</taxon>
        <taxon>Spirurina</taxon>
        <taxon>Gnathostomatomorpha</taxon>
        <taxon>Gnathostomatoidea</taxon>
        <taxon>Gnathostomatidae</taxon>
        <taxon>Gnathostoma</taxon>
    </lineage>
</organism>
<gene>
    <name evidence="1" type="ORF">AB6A40_002700</name>
</gene>
<evidence type="ECO:0000313" key="2">
    <source>
        <dbReference type="Proteomes" id="UP001608902"/>
    </source>
</evidence>
<dbReference type="Proteomes" id="UP001608902">
    <property type="component" value="Unassembled WGS sequence"/>
</dbReference>
<evidence type="ECO:0000313" key="1">
    <source>
        <dbReference type="EMBL" id="MFH4975991.1"/>
    </source>
</evidence>
<sequence length="77" mass="8953">MVAEQVWIPIQPITPYYGRNPKIFQELTAEFMIWPNNKFFWNCAILRGIANITKYSDVNIIFAAFPSSICTEYSCNI</sequence>
<dbReference type="AlphaFoldDB" id="A0ABD6E9W7"/>
<dbReference type="EMBL" id="JBGFUD010001241">
    <property type="protein sequence ID" value="MFH4975991.1"/>
    <property type="molecule type" value="Genomic_DNA"/>
</dbReference>
<name>A0ABD6E9W7_9BILA</name>
<comment type="caution">
    <text evidence="1">The sequence shown here is derived from an EMBL/GenBank/DDBJ whole genome shotgun (WGS) entry which is preliminary data.</text>
</comment>
<keyword evidence="2" id="KW-1185">Reference proteome</keyword>